<evidence type="ECO:0000256" key="2">
    <source>
        <dbReference type="ARBA" id="ARBA00006991"/>
    </source>
</evidence>
<keyword evidence="6" id="KW-0862">Zinc</keyword>
<comment type="subcellular location">
    <subcellularLocation>
        <location evidence="1">Nucleus</location>
    </subcellularLocation>
</comment>
<keyword evidence="7" id="KW-0238">DNA-binding</keyword>
<evidence type="ECO:0000313" key="11">
    <source>
        <dbReference type="EMBL" id="NXP27147.1"/>
    </source>
</evidence>
<dbReference type="PANTHER" id="PTHR23226:SF416">
    <property type="entry name" value="FI01424P"/>
    <property type="match status" value="1"/>
</dbReference>
<evidence type="ECO:0000256" key="6">
    <source>
        <dbReference type="ARBA" id="ARBA00022833"/>
    </source>
</evidence>
<protein>
    <submittedName>
        <fullName evidence="11">ZN660 protein</fullName>
    </submittedName>
</protein>
<keyword evidence="12" id="KW-1185">Reference proteome</keyword>
<feature type="non-terminal residue" evidence="11">
    <location>
        <position position="54"/>
    </location>
</feature>
<evidence type="ECO:0000256" key="7">
    <source>
        <dbReference type="ARBA" id="ARBA00023125"/>
    </source>
</evidence>
<name>A0A7L1YWR7_9PASS</name>
<dbReference type="GO" id="GO:0008270">
    <property type="term" value="F:zinc ion binding"/>
    <property type="evidence" value="ECO:0007669"/>
    <property type="project" value="UniProtKB-KW"/>
</dbReference>
<evidence type="ECO:0000256" key="8">
    <source>
        <dbReference type="ARBA" id="ARBA00023242"/>
    </source>
</evidence>
<keyword evidence="8" id="KW-0539">Nucleus</keyword>
<dbReference type="Gene3D" id="3.30.160.60">
    <property type="entry name" value="Classic Zinc Finger"/>
    <property type="match status" value="1"/>
</dbReference>
<proteinExistence type="inferred from homology"/>
<evidence type="ECO:0000256" key="1">
    <source>
        <dbReference type="ARBA" id="ARBA00004123"/>
    </source>
</evidence>
<dbReference type="PANTHER" id="PTHR23226">
    <property type="entry name" value="ZINC FINGER AND SCAN DOMAIN-CONTAINING"/>
    <property type="match status" value="1"/>
</dbReference>
<comment type="similarity">
    <text evidence="2">Belongs to the krueppel C2H2-type zinc-finger protein family.</text>
</comment>
<organism evidence="11 12">
    <name type="scientific">Scytalopus superciliaris</name>
    <dbReference type="NCBI Taxonomy" id="312124"/>
    <lineage>
        <taxon>Eukaryota</taxon>
        <taxon>Metazoa</taxon>
        <taxon>Chordata</taxon>
        <taxon>Craniata</taxon>
        <taxon>Vertebrata</taxon>
        <taxon>Euteleostomi</taxon>
        <taxon>Archelosauria</taxon>
        <taxon>Archosauria</taxon>
        <taxon>Dinosauria</taxon>
        <taxon>Saurischia</taxon>
        <taxon>Theropoda</taxon>
        <taxon>Coelurosauria</taxon>
        <taxon>Aves</taxon>
        <taxon>Neognathae</taxon>
        <taxon>Neoaves</taxon>
        <taxon>Telluraves</taxon>
        <taxon>Australaves</taxon>
        <taxon>Passeriformes</taxon>
        <taxon>Rhinocryptidae</taxon>
        <taxon>Scytalopus</taxon>
    </lineage>
</organism>
<feature type="domain" description="C2H2-type" evidence="10">
    <location>
        <begin position="27"/>
        <end position="54"/>
    </location>
</feature>
<dbReference type="EMBL" id="VXBX01007935">
    <property type="protein sequence ID" value="NXP27147.1"/>
    <property type="molecule type" value="Genomic_DNA"/>
</dbReference>
<dbReference type="InterPro" id="IPR013087">
    <property type="entry name" value="Znf_C2H2_type"/>
</dbReference>
<evidence type="ECO:0000256" key="9">
    <source>
        <dbReference type="PROSITE-ProRule" id="PRU00042"/>
    </source>
</evidence>
<dbReference type="GO" id="GO:0005634">
    <property type="term" value="C:nucleus"/>
    <property type="evidence" value="ECO:0007669"/>
    <property type="project" value="UniProtKB-SubCell"/>
</dbReference>
<keyword evidence="4" id="KW-0677">Repeat</keyword>
<gene>
    <name evidence="11" type="primary">Znf660</name>
    <name evidence="11" type="ORF">SCYSUP_R06044</name>
</gene>
<dbReference type="GO" id="GO:0000978">
    <property type="term" value="F:RNA polymerase II cis-regulatory region sequence-specific DNA binding"/>
    <property type="evidence" value="ECO:0007669"/>
    <property type="project" value="TreeGrafter"/>
</dbReference>
<evidence type="ECO:0000256" key="3">
    <source>
        <dbReference type="ARBA" id="ARBA00022723"/>
    </source>
</evidence>
<dbReference type="Pfam" id="PF00096">
    <property type="entry name" value="zf-C2H2"/>
    <property type="match status" value="1"/>
</dbReference>
<reference evidence="11 12" key="1">
    <citation type="submission" date="2019-09" db="EMBL/GenBank/DDBJ databases">
        <title>Bird 10,000 Genomes (B10K) Project - Family phase.</title>
        <authorList>
            <person name="Zhang G."/>
        </authorList>
    </citation>
    <scope>NUCLEOTIDE SEQUENCE [LARGE SCALE GENOMIC DNA]</scope>
    <source>
        <strain evidence="11">B10K-DU-002-46</strain>
        <tissue evidence="11">Muscle</tissue>
    </source>
</reference>
<evidence type="ECO:0000313" key="12">
    <source>
        <dbReference type="Proteomes" id="UP000580825"/>
    </source>
</evidence>
<feature type="non-terminal residue" evidence="11">
    <location>
        <position position="1"/>
    </location>
</feature>
<dbReference type="AlphaFoldDB" id="A0A7L1YWR7"/>
<dbReference type="PROSITE" id="PS50157">
    <property type="entry name" value="ZINC_FINGER_C2H2_2"/>
    <property type="match status" value="1"/>
</dbReference>
<evidence type="ECO:0000256" key="5">
    <source>
        <dbReference type="ARBA" id="ARBA00022771"/>
    </source>
</evidence>
<sequence length="54" mass="6326">CRKGGWRFSQNSDLVVHEQPSMREKPCKCLECEKSFSHAYTLILHQIIHTSIRP</sequence>
<keyword evidence="3" id="KW-0479">Metal-binding</keyword>
<evidence type="ECO:0000256" key="4">
    <source>
        <dbReference type="ARBA" id="ARBA00022737"/>
    </source>
</evidence>
<dbReference type="GO" id="GO:0000981">
    <property type="term" value="F:DNA-binding transcription factor activity, RNA polymerase II-specific"/>
    <property type="evidence" value="ECO:0007669"/>
    <property type="project" value="TreeGrafter"/>
</dbReference>
<dbReference type="InterPro" id="IPR036236">
    <property type="entry name" value="Znf_C2H2_sf"/>
</dbReference>
<dbReference type="SUPFAM" id="SSF57667">
    <property type="entry name" value="beta-beta-alpha zinc fingers"/>
    <property type="match status" value="1"/>
</dbReference>
<accession>A0A7L1YWR7</accession>
<evidence type="ECO:0000259" key="10">
    <source>
        <dbReference type="PROSITE" id="PS50157"/>
    </source>
</evidence>
<comment type="caution">
    <text evidence="11">The sequence shown here is derived from an EMBL/GenBank/DDBJ whole genome shotgun (WGS) entry which is preliminary data.</text>
</comment>
<keyword evidence="5 9" id="KW-0863">Zinc-finger</keyword>
<dbReference type="Proteomes" id="UP000580825">
    <property type="component" value="Unassembled WGS sequence"/>
</dbReference>
<dbReference type="PROSITE" id="PS00028">
    <property type="entry name" value="ZINC_FINGER_C2H2_1"/>
    <property type="match status" value="1"/>
</dbReference>
<dbReference type="FunFam" id="3.30.160.60:FF:000053">
    <property type="entry name" value="zinc finger protein 182 isoform X1"/>
    <property type="match status" value="1"/>
</dbReference>